<feature type="signal peptide" evidence="2">
    <location>
        <begin position="1"/>
        <end position="28"/>
    </location>
</feature>
<dbReference type="Proteomes" id="UP000028547">
    <property type="component" value="Unassembled WGS sequence"/>
</dbReference>
<proteinExistence type="predicted"/>
<protein>
    <recommendedName>
        <fullName evidence="5">DUF2381 family protein</fullName>
    </recommendedName>
</protein>
<dbReference type="Pfam" id="PF09544">
    <property type="entry name" value="DUF2381"/>
    <property type="match status" value="1"/>
</dbReference>
<feature type="chain" id="PRO_5001781681" description="DUF2381 family protein" evidence="2">
    <location>
        <begin position="29"/>
        <end position="314"/>
    </location>
</feature>
<reference evidence="3 4" key="1">
    <citation type="submission" date="2014-07" db="EMBL/GenBank/DDBJ databases">
        <title>Draft Genome Sequence of Gephyronic Acid Producer, Cystobacter violaceus Strain Cb vi76.</title>
        <authorList>
            <person name="Stevens D.C."/>
            <person name="Young J."/>
            <person name="Carmichael R."/>
            <person name="Tan J."/>
            <person name="Taylor R.E."/>
        </authorList>
    </citation>
    <scope>NUCLEOTIDE SEQUENCE [LARGE SCALE GENOMIC DNA]</scope>
    <source>
        <strain evidence="3 4">Cb vi76</strain>
    </source>
</reference>
<evidence type="ECO:0000313" key="3">
    <source>
        <dbReference type="EMBL" id="KFA91196.1"/>
    </source>
</evidence>
<evidence type="ECO:0000313" key="4">
    <source>
        <dbReference type="Proteomes" id="UP000028547"/>
    </source>
</evidence>
<evidence type="ECO:0000256" key="1">
    <source>
        <dbReference type="SAM" id="Coils"/>
    </source>
</evidence>
<organism evidence="3 4">
    <name type="scientific">Archangium violaceum Cb vi76</name>
    <dbReference type="NCBI Taxonomy" id="1406225"/>
    <lineage>
        <taxon>Bacteria</taxon>
        <taxon>Pseudomonadati</taxon>
        <taxon>Myxococcota</taxon>
        <taxon>Myxococcia</taxon>
        <taxon>Myxococcales</taxon>
        <taxon>Cystobacterineae</taxon>
        <taxon>Archangiaceae</taxon>
        <taxon>Archangium</taxon>
    </lineage>
</organism>
<feature type="coiled-coil region" evidence="1">
    <location>
        <begin position="146"/>
        <end position="173"/>
    </location>
</feature>
<dbReference type="NCBIfam" id="TIGR02268">
    <property type="entry name" value="Myxococcus xanthus paralogous family TIGR02268"/>
    <property type="match status" value="1"/>
</dbReference>
<dbReference type="EMBL" id="JPMI01000156">
    <property type="protein sequence ID" value="KFA91196.1"/>
    <property type="molecule type" value="Genomic_DNA"/>
</dbReference>
<gene>
    <name evidence="3" type="ORF">Q664_23625</name>
</gene>
<evidence type="ECO:0008006" key="5">
    <source>
        <dbReference type="Google" id="ProtNLM"/>
    </source>
</evidence>
<comment type="caution">
    <text evidence="3">The sequence shown here is derived from an EMBL/GenBank/DDBJ whole genome shotgun (WGS) entry which is preliminary data.</text>
</comment>
<accession>A0A084SRW1</accession>
<evidence type="ECO:0000256" key="2">
    <source>
        <dbReference type="SAM" id="SignalP"/>
    </source>
</evidence>
<dbReference type="InterPro" id="IPR011754">
    <property type="entry name" value="Mxa_paralog_2268"/>
</dbReference>
<keyword evidence="2" id="KW-0732">Signal</keyword>
<dbReference type="AlphaFoldDB" id="A0A084SRW1"/>
<sequence length="314" mass="33926">MLRSLLPVFASSLAVFLMLLLVGTSAIAQTCPPSGEAEGRCIELTADGTNEVSEVQISPGQPTTFSFDSDVRADEMTLENRERYKVAPGQRLITLEPSEKMRGEKPSTLTVCFADGAVPPCMTFRLVVHPAIGERRVEIVRHSRPVESVQADLKKSYEENARLRAEIQRLLAERDSPGGLTGPLASGMMGETGIPCSTVRVVHRPGNALTAQDVTTCRARGRIAVRFDLKNEGTAPWTAQGAKLVGPKGEELEGSVWPQKPVLPGELLTLYIEARTEDVQTAGPFVLKLWEADGPRTVTLGNVTFPALKKGPGL</sequence>
<name>A0A084SRW1_9BACT</name>
<keyword evidence="1" id="KW-0175">Coiled coil</keyword>